<sequence length="208" mass="24551">MISVNELYYLNRALDGKNIYGITPYNGEKLELFGASKIKENLIKEKILNKDGSINDLSFLILRNLEKYKKAKDYIWINDLVMAMDKSNFLIYFKPEEDGRVLFKKTTKEAMIFNIVKQYEFLWGNKEEVEHSIDIPIKNFFQDKGLVKDSKDILYIQKVNKGKIISSNAYYIEENNLFKYDFLKEKAIIVNPLEVRKEILKLYNMEVS</sequence>
<reference evidence="1 2" key="1">
    <citation type="submission" date="2020-08" db="EMBL/GenBank/DDBJ databases">
        <title>A Genomic Blueprint of the Chicken Gut Microbiome.</title>
        <authorList>
            <person name="Gilroy R."/>
            <person name="Ravi A."/>
            <person name="Getino M."/>
            <person name="Pursley I."/>
            <person name="Horton D.L."/>
            <person name="Alikhan N.-F."/>
            <person name="Baker D."/>
            <person name="Gharbi K."/>
            <person name="Hall N."/>
            <person name="Watson M."/>
            <person name="Adriaenssens E.M."/>
            <person name="Foster-Nyarko E."/>
            <person name="Jarju S."/>
            <person name="Secka A."/>
            <person name="Antonio M."/>
            <person name="Oren A."/>
            <person name="Chaudhuri R."/>
            <person name="La Ragione R.M."/>
            <person name="Hildebrand F."/>
            <person name="Pallen M.J."/>
        </authorList>
    </citation>
    <scope>NUCLEOTIDE SEQUENCE [LARGE SCALE GENOMIC DNA]</scope>
    <source>
        <strain evidence="1 2">Sa3CVN1</strain>
    </source>
</reference>
<dbReference type="Proteomes" id="UP000627781">
    <property type="component" value="Unassembled WGS sequence"/>
</dbReference>
<dbReference type="RefSeq" id="WP_191767784.1">
    <property type="nucleotide sequence ID" value="NZ_JACSRA010000005.1"/>
</dbReference>
<gene>
    <name evidence="1" type="ORF">H9661_04220</name>
</gene>
<name>A0ABR8PQW2_9CLOT</name>
<dbReference type="Pfam" id="PF16887">
    <property type="entry name" value="DUF5081"/>
    <property type="match status" value="1"/>
</dbReference>
<evidence type="ECO:0000313" key="2">
    <source>
        <dbReference type="Proteomes" id="UP000627781"/>
    </source>
</evidence>
<organism evidence="1 2">
    <name type="scientific">Clostridium cibarium</name>
    <dbReference type="NCBI Taxonomy" id="2762247"/>
    <lineage>
        <taxon>Bacteria</taxon>
        <taxon>Bacillati</taxon>
        <taxon>Bacillota</taxon>
        <taxon>Clostridia</taxon>
        <taxon>Eubacteriales</taxon>
        <taxon>Clostridiaceae</taxon>
        <taxon>Clostridium</taxon>
    </lineage>
</organism>
<evidence type="ECO:0000313" key="1">
    <source>
        <dbReference type="EMBL" id="MBD7910560.1"/>
    </source>
</evidence>
<comment type="caution">
    <text evidence="1">The sequence shown here is derived from an EMBL/GenBank/DDBJ whole genome shotgun (WGS) entry which is preliminary data.</text>
</comment>
<keyword evidence="2" id="KW-1185">Reference proteome</keyword>
<dbReference type="InterPro" id="IPR031682">
    <property type="entry name" value="EsaE"/>
</dbReference>
<dbReference type="EMBL" id="JACSRA010000005">
    <property type="protein sequence ID" value="MBD7910560.1"/>
    <property type="molecule type" value="Genomic_DNA"/>
</dbReference>
<proteinExistence type="predicted"/>
<accession>A0ABR8PQW2</accession>
<protein>
    <submittedName>
        <fullName evidence="1">DUF5081 family protein</fullName>
    </submittedName>
</protein>